<comment type="caution">
    <text evidence="1">The sequence shown here is derived from an EMBL/GenBank/DDBJ whole genome shotgun (WGS) entry which is preliminary data.</text>
</comment>
<keyword evidence="2" id="KW-1185">Reference proteome</keyword>
<organism evidence="1 2">
    <name type="scientific">Mytilus edulis</name>
    <name type="common">Blue mussel</name>
    <dbReference type="NCBI Taxonomy" id="6550"/>
    <lineage>
        <taxon>Eukaryota</taxon>
        <taxon>Metazoa</taxon>
        <taxon>Spiralia</taxon>
        <taxon>Lophotrochozoa</taxon>
        <taxon>Mollusca</taxon>
        <taxon>Bivalvia</taxon>
        <taxon>Autobranchia</taxon>
        <taxon>Pteriomorphia</taxon>
        <taxon>Mytilida</taxon>
        <taxon>Mytiloidea</taxon>
        <taxon>Mytilidae</taxon>
        <taxon>Mytilinae</taxon>
        <taxon>Mytilus</taxon>
    </lineage>
</organism>
<name>A0A8S3TJC0_MYTED</name>
<accession>A0A8S3TJC0</accession>
<reference evidence="1" key="1">
    <citation type="submission" date="2021-03" db="EMBL/GenBank/DDBJ databases">
        <authorList>
            <person name="Bekaert M."/>
        </authorList>
    </citation>
    <scope>NUCLEOTIDE SEQUENCE</scope>
</reference>
<dbReference type="EMBL" id="CAJPWZ010002152">
    <property type="protein sequence ID" value="CAG2231706.1"/>
    <property type="molecule type" value="Genomic_DNA"/>
</dbReference>
<evidence type="ECO:0000313" key="1">
    <source>
        <dbReference type="EMBL" id="CAG2231706.1"/>
    </source>
</evidence>
<gene>
    <name evidence="1" type="ORF">MEDL_44460</name>
</gene>
<sequence>MGAISSSTRSIEQDHKDIQSMFLAAKMGKWPDVWRILGTPGRPLKPYLINIIPEDRRWGLLQQAVWWNNSSAIKTLIQFQTCDKDLKAKDGISEKGPTGGHTAQQIAELFGYLEVSNIIKNHIPSQREENIDTYYDGNSSIENEEYGLFRITLAAYKRAFHPSHVDKTKQLSVLLNDVFKHVDTGNNWMAVRDKVAQALFSSCEEASKVVSQCTTKSDFYKRIVNVYTDETTQLYTNMNTALRRQRDTGFKPTANDLALGPYILMFHLLLFCWRDLWQPLNIEDYACYTEKERVYPAGAQFLIKRRSTKDGVPTIHLKLLACLGSE</sequence>
<proteinExistence type="predicted"/>
<protein>
    <submittedName>
        <fullName evidence="1">Uncharacterized protein</fullName>
    </submittedName>
</protein>
<dbReference type="AlphaFoldDB" id="A0A8S3TJC0"/>
<dbReference type="Proteomes" id="UP000683360">
    <property type="component" value="Unassembled WGS sequence"/>
</dbReference>
<dbReference type="OrthoDB" id="6118739at2759"/>
<evidence type="ECO:0000313" key="2">
    <source>
        <dbReference type="Proteomes" id="UP000683360"/>
    </source>
</evidence>